<evidence type="ECO:0000259" key="2">
    <source>
        <dbReference type="Pfam" id="PF00656"/>
    </source>
</evidence>
<feature type="non-terminal residue" evidence="3">
    <location>
        <position position="1"/>
    </location>
</feature>
<dbReference type="PANTHER" id="PTHR48104:SF30">
    <property type="entry name" value="METACASPASE-1"/>
    <property type="match status" value="1"/>
</dbReference>
<evidence type="ECO:0000256" key="1">
    <source>
        <dbReference type="ARBA" id="ARBA00009005"/>
    </source>
</evidence>
<accession>A0ABN9QU60</accession>
<keyword evidence="4" id="KW-1185">Reference proteome</keyword>
<protein>
    <recommendedName>
        <fullName evidence="2">Peptidase C14 caspase domain-containing protein</fullName>
    </recommendedName>
</protein>
<dbReference type="Gene3D" id="3.40.50.1460">
    <property type="match status" value="1"/>
</dbReference>
<feature type="domain" description="Peptidase C14 caspase" evidence="2">
    <location>
        <begin position="32"/>
        <end position="230"/>
    </location>
</feature>
<name>A0ABN9QU60_9DINO</name>
<proteinExistence type="inferred from homology"/>
<evidence type="ECO:0000313" key="3">
    <source>
        <dbReference type="EMBL" id="CAK0809188.1"/>
    </source>
</evidence>
<dbReference type="InterPro" id="IPR050452">
    <property type="entry name" value="Metacaspase"/>
</dbReference>
<dbReference type="Proteomes" id="UP001189429">
    <property type="component" value="Unassembled WGS sequence"/>
</dbReference>
<sequence length="282" mass="30946">ACGRLVLELAIRQLAPDENNAEGEAADATCHVLILALDYPGTGNELTCTQDGDNMQELCRLSGVTDVTVLYNNQANREQVLAKIQEIGERCEEGDYFIFNYSGHGTSVPDKDGDEEDGKDEALCLVTPDGRLDFGGFLTDDDFADAITEACEEGVKILIMCDCCHSGTIGDFKSDMETWEGHTALSMSGCADNQTSGDVGGGIWTHSLLMAIEELQREGVEEYSIAQLYNKQLAKDDEVFNSQQDIQLKWSADLGNATNMEWPLVPKAPYVAPYTRRMQGQY</sequence>
<dbReference type="InterPro" id="IPR011600">
    <property type="entry name" value="Pept_C14_caspase"/>
</dbReference>
<dbReference type="EMBL" id="CAUYUJ010004335">
    <property type="protein sequence ID" value="CAK0809188.1"/>
    <property type="molecule type" value="Genomic_DNA"/>
</dbReference>
<gene>
    <name evidence="3" type="ORF">PCOR1329_LOCUS14505</name>
</gene>
<evidence type="ECO:0000313" key="4">
    <source>
        <dbReference type="Proteomes" id="UP001189429"/>
    </source>
</evidence>
<dbReference type="PANTHER" id="PTHR48104">
    <property type="entry name" value="METACASPASE-4"/>
    <property type="match status" value="1"/>
</dbReference>
<dbReference type="Pfam" id="PF00656">
    <property type="entry name" value="Peptidase_C14"/>
    <property type="match status" value="1"/>
</dbReference>
<organism evidence="3 4">
    <name type="scientific">Prorocentrum cordatum</name>
    <dbReference type="NCBI Taxonomy" id="2364126"/>
    <lineage>
        <taxon>Eukaryota</taxon>
        <taxon>Sar</taxon>
        <taxon>Alveolata</taxon>
        <taxon>Dinophyceae</taxon>
        <taxon>Prorocentrales</taxon>
        <taxon>Prorocentraceae</taxon>
        <taxon>Prorocentrum</taxon>
    </lineage>
</organism>
<reference evidence="3" key="1">
    <citation type="submission" date="2023-10" db="EMBL/GenBank/DDBJ databases">
        <authorList>
            <person name="Chen Y."/>
            <person name="Shah S."/>
            <person name="Dougan E. K."/>
            <person name="Thang M."/>
            <person name="Chan C."/>
        </authorList>
    </citation>
    <scope>NUCLEOTIDE SEQUENCE [LARGE SCALE GENOMIC DNA]</scope>
</reference>
<comment type="caution">
    <text evidence="3">The sequence shown here is derived from an EMBL/GenBank/DDBJ whole genome shotgun (WGS) entry which is preliminary data.</text>
</comment>
<comment type="similarity">
    <text evidence="1">Belongs to the peptidase C14B family.</text>
</comment>